<reference evidence="1" key="2">
    <citation type="submission" date="2000-02" db="EMBL/GenBank/DDBJ databases">
        <title>Genomic sequence for Arabidopsis thaliana BAC T32E20 from chromosome I.</title>
        <authorList>
            <person name="Shinn P."/>
            <person name="Brooks S."/>
            <person name="Buehler E."/>
            <person name="Chao Q."/>
            <person name="Johnson-Hopson C."/>
            <person name="Khan S."/>
            <person name="Kim C."/>
            <person name="Altafi H."/>
            <person name="Bei Q."/>
            <person name="Chin C."/>
            <person name="Chiou J."/>
            <person name="Choi E."/>
            <person name="Conn L."/>
            <person name="Conway A."/>
            <person name="Gonzales A."/>
            <person name="Hansen N."/>
            <person name="Howing B."/>
            <person name="Koo T."/>
            <person name="Lam B."/>
            <person name="Lee J."/>
            <person name="Lenz C."/>
            <person name="Li J."/>
            <person name="Liu A."/>
            <person name="Liu K."/>
            <person name="Liu S."/>
            <person name="Mukharsky N."/>
            <person name="Nguyen M."/>
            <person name="Palm C."/>
            <person name="Pham P."/>
            <person name="Sakano H."/>
            <person name="Schwartz J."/>
            <person name="Southwick A."/>
            <person name="Thaveri A."/>
            <person name="Toriumi M."/>
            <person name="Vaysberg M."/>
            <person name="Yu G."/>
            <person name="Federspiel N.A."/>
            <person name="Theologis A."/>
            <person name="Ecker J.R."/>
        </authorList>
    </citation>
    <scope>NUCLEOTIDE SEQUENCE</scope>
</reference>
<reference key="1">
    <citation type="journal article" date="2000" name="Nature">
        <title>Sequence and analysis of chromosome 1 of the plant Arabidopsis thaliana.</title>
        <authorList>
            <person name="Theologis A."/>
            <person name="Ecker J.R."/>
            <person name="Palm C.J."/>
            <person name="Federspiel N.A."/>
            <person name="Kaul S."/>
            <person name="White O."/>
            <person name="Alonso J."/>
            <person name="Altafi H."/>
            <person name="Araujo R."/>
            <person name="Bowman C.L."/>
            <person name="Brooks S.Y."/>
            <person name="Buehler E."/>
            <person name="Chan A."/>
            <person name="Chao Q."/>
            <person name="Chen H."/>
            <person name="Cheuk R.F."/>
            <person name="Chin C.W."/>
            <person name="Chung M.K."/>
            <person name="Conn L."/>
            <person name="Conway A.B."/>
            <person name="Conway A.R."/>
            <person name="Creasy T.H."/>
            <person name="Dewar K."/>
            <person name="Dunn P."/>
            <person name="Etgu P."/>
            <person name="Feldblyum T.V."/>
            <person name="Feng J."/>
            <person name="Fong B."/>
            <person name="Fujii C.Y."/>
            <person name="Gill J.E."/>
            <person name="Goldsmith A.D."/>
            <person name="Haas B."/>
            <person name="Hansen N.F."/>
            <person name="Hughes B."/>
            <person name="Huizar L."/>
            <person name="Hunter J.L."/>
            <person name="Jenkins J."/>
            <person name="Johnson-Hopson C."/>
            <person name="Khan S."/>
            <person name="Khaykin E."/>
            <person name="Kim C.J."/>
            <person name="Koo H.L."/>
            <person name="Kremenetskaia I."/>
            <person name="Kurtz D.B."/>
            <person name="Kwan A."/>
            <person name="Lam B."/>
            <person name="Langin-Hooper S."/>
            <person name="Lee A."/>
            <person name="Lee J.M."/>
            <person name="Lenz C.A."/>
            <person name="Li J.H."/>
            <person name="Li Y."/>
            <person name="Lin X."/>
            <person name="Liu S.X."/>
            <person name="Liu Z.A."/>
            <person name="Luros J.S."/>
            <person name="Maiti R."/>
            <person name="Marziali A."/>
            <person name="Militscher J."/>
            <person name="Miranda M."/>
            <person name="Nguyen M."/>
            <person name="Nierman W.C."/>
            <person name="Osborne B.I."/>
            <person name="Pai G."/>
            <person name="Peterson J."/>
            <person name="Pham P.K."/>
            <person name="Rizzo M."/>
            <person name="Rooney T."/>
            <person name="Rowley D."/>
            <person name="Sakano H."/>
            <person name="Salzberg S.L."/>
            <person name="Schwartz J.R."/>
            <person name="Shinn P."/>
            <person name="Southwick A.M."/>
            <person name="Sun H."/>
            <person name="Tallon L.J."/>
            <person name="Tambunga G."/>
            <person name="Toriumi M.J."/>
            <person name="Town C.D."/>
            <person name="Utterback T."/>
            <person name="Van Aken S."/>
            <person name="Vaysberg M."/>
            <person name="Vysotskaia V.S."/>
            <person name="Walker M."/>
            <person name="Wu D."/>
            <person name="Yu G."/>
            <person name="Fraser C.M."/>
            <person name="Venter J.C."/>
            <person name="Davis R.W."/>
        </authorList>
    </citation>
    <scope>NUCLEOTIDE SEQUENCE [LARGE SCALE GENOMIC DNA]</scope>
    <source>
        <strain>cv. Columbia</strain>
    </source>
</reference>
<dbReference type="PANTHER" id="PTHR47150">
    <property type="entry name" value="OS12G0169200 PROTEIN"/>
    <property type="match status" value="1"/>
</dbReference>
<dbReference type="InterPro" id="IPR006912">
    <property type="entry name" value="Harbinger_derived_prot"/>
</dbReference>
<dbReference type="PIR" id="G86489">
    <property type="entry name" value="G86489"/>
</dbReference>
<organism evidence="1">
    <name type="scientific">Arabidopsis thaliana</name>
    <name type="common">Mouse-ear cress</name>
    <dbReference type="NCBI Taxonomy" id="3702"/>
    <lineage>
        <taxon>Eukaryota</taxon>
        <taxon>Viridiplantae</taxon>
        <taxon>Streptophyta</taxon>
        <taxon>Embryophyta</taxon>
        <taxon>Tracheophyta</taxon>
        <taxon>Spermatophyta</taxon>
        <taxon>Magnoliopsida</taxon>
        <taxon>eudicotyledons</taxon>
        <taxon>Gunneridae</taxon>
        <taxon>Pentapetalae</taxon>
        <taxon>rosids</taxon>
        <taxon>malvids</taxon>
        <taxon>Brassicales</taxon>
        <taxon>Brassicaceae</taxon>
        <taxon>Camelineae</taxon>
        <taxon>Arabidopsis</taxon>
    </lineage>
</organism>
<dbReference type="EMBL" id="AC020646">
    <property type="protein sequence ID" value="AAF79785.1"/>
    <property type="molecule type" value="Genomic_DNA"/>
</dbReference>
<reference evidence="1" key="3">
    <citation type="submission" date="2000-06" db="EMBL/GenBank/DDBJ databases">
        <authorList>
            <person name="Cheuk R."/>
            <person name="Shinn P."/>
            <person name="Brooks S."/>
            <person name="Buehler E."/>
            <person name="Chao Q."/>
            <person name="Johnson-Hopson C."/>
            <person name="Khan S."/>
            <person name="Kim C."/>
            <person name="Altafi H."/>
            <person name="Bei B."/>
            <person name="Chin C."/>
            <person name="Chiou J."/>
            <person name="Choi E."/>
            <person name="Conn L."/>
            <person name="Conway A."/>
            <person name="Gonzalez A."/>
            <person name="Hansen N."/>
            <person name="Howing B."/>
            <person name="Koo T."/>
            <person name="Lam B."/>
            <person name="Lee J."/>
            <person name="Lenz C."/>
            <person name="Li J."/>
            <person name="Liu A."/>
            <person name="Liu J."/>
            <person name="Liu S."/>
            <person name="Mukharsky N."/>
            <person name="Nguyen M."/>
            <person name="Palm C."/>
            <person name="Pham P."/>
            <person name="Sakano H."/>
            <person name="Schwartz J."/>
            <person name="Southwick A."/>
            <person name="Thaveri A."/>
            <person name="Toriumi M."/>
            <person name="Vaysberg M."/>
            <person name="Yu G."/>
            <person name="Davis R."/>
            <person name="Federspiel N."/>
            <person name="Theologis A."/>
            <person name="Ecker J."/>
        </authorList>
    </citation>
    <scope>NUCLEOTIDE SEQUENCE</scope>
</reference>
<dbReference type="PANTHER" id="PTHR47150:SF5">
    <property type="entry name" value="OS07G0546750 PROTEIN"/>
    <property type="match status" value="1"/>
</dbReference>
<sequence>MASSSRDNIDVAFEEAFVNIFEQMGQSTSMKCMEHFGEAIMFLFEDEYLRKPSAQDRHRLLILREIQGFSGMMGSTDCMHWEWKNCPTS</sequence>
<name>Q9LPA5_ARATH</name>
<dbReference type="Pfam" id="PF04827">
    <property type="entry name" value="Plant_tran"/>
    <property type="match status" value="1"/>
</dbReference>
<proteinExistence type="predicted"/>
<dbReference type="AlphaFoldDB" id="Q9LPA5"/>
<evidence type="ECO:0000313" key="1">
    <source>
        <dbReference type="EMBL" id="AAF79785.1"/>
    </source>
</evidence>
<accession>Q9LPA5</accession>
<protein>
    <submittedName>
        <fullName evidence="1">T32E20.15</fullName>
    </submittedName>
</protein>